<evidence type="ECO:0000256" key="4">
    <source>
        <dbReference type="ARBA" id="ARBA00023136"/>
    </source>
</evidence>
<feature type="transmembrane region" description="Helical" evidence="5">
    <location>
        <begin position="72"/>
        <end position="94"/>
    </location>
</feature>
<evidence type="ECO:0000256" key="2">
    <source>
        <dbReference type="ARBA" id="ARBA00022692"/>
    </source>
</evidence>
<evidence type="ECO:0000313" key="7">
    <source>
        <dbReference type="EMBL" id="CCB88266.1"/>
    </source>
</evidence>
<proteinExistence type="predicted"/>
<dbReference type="InterPro" id="IPR006685">
    <property type="entry name" value="MscS_channel_2nd"/>
</dbReference>
<sequence length="284" mass="32538">MEQFLTTKFIATVVLVVLLMGIRYGIARYIRRAPRNWTSQQRLKWIGTSRILVSVIVLMGVIYLWGETIQGFAVSVFAIAFAIVFSVKELCMCFNGSLVRFRGKSFEVGDRIQIGMIRGDVIETTLLSTTVQEVGKGAANHQYTGRMITFPNNLFLIEAVYNESFLENFHLLHIEVPVKISEDWQEAKKLLLQVAQEEMMPFLEQAKRSVRGFERRLGLEMPSSEPYVTMQMSGPDQIILHLRMASPSHLKERLEQVILSRYLEKRATPQLRALKASQEPRLNV</sequence>
<keyword evidence="2 5" id="KW-0812">Transmembrane</keyword>
<dbReference type="Proteomes" id="UP000000496">
    <property type="component" value="Chromosome gsn.131"/>
</dbReference>
<comment type="subcellular location">
    <subcellularLocation>
        <location evidence="1">Membrane</location>
    </subcellularLocation>
</comment>
<dbReference type="Gene3D" id="2.30.30.60">
    <property type="match status" value="1"/>
</dbReference>
<evidence type="ECO:0000256" key="1">
    <source>
        <dbReference type="ARBA" id="ARBA00004370"/>
    </source>
</evidence>
<dbReference type="PANTHER" id="PTHR30221:SF1">
    <property type="entry name" value="SMALL-CONDUCTANCE MECHANOSENSITIVE CHANNEL"/>
    <property type="match status" value="1"/>
</dbReference>
<organism evidence="7 8">
    <name type="scientific">Simkania negevensis (strain ATCC VR-1471 / DSM 27360 / Z)</name>
    <dbReference type="NCBI Taxonomy" id="331113"/>
    <lineage>
        <taxon>Bacteria</taxon>
        <taxon>Pseudomonadati</taxon>
        <taxon>Chlamydiota</taxon>
        <taxon>Chlamydiia</taxon>
        <taxon>Parachlamydiales</taxon>
        <taxon>Simkaniaceae</taxon>
        <taxon>Simkania</taxon>
    </lineage>
</organism>
<dbReference type="eggNOG" id="COG0668">
    <property type="taxonomic scope" value="Bacteria"/>
</dbReference>
<keyword evidence="8" id="KW-1185">Reference proteome</keyword>
<feature type="transmembrane region" description="Helical" evidence="5">
    <location>
        <begin position="47"/>
        <end position="66"/>
    </location>
</feature>
<dbReference type="InterPro" id="IPR045275">
    <property type="entry name" value="MscS_archaea/bacteria_type"/>
</dbReference>
<evidence type="ECO:0000256" key="3">
    <source>
        <dbReference type="ARBA" id="ARBA00022989"/>
    </source>
</evidence>
<protein>
    <submittedName>
        <fullName evidence="7">MscS mechanosensitive ion channel</fullName>
    </submittedName>
</protein>
<dbReference type="SUPFAM" id="SSF50182">
    <property type="entry name" value="Sm-like ribonucleoproteins"/>
    <property type="match status" value="1"/>
</dbReference>
<dbReference type="AlphaFoldDB" id="F8L6D6"/>
<keyword evidence="3 5" id="KW-1133">Transmembrane helix</keyword>
<dbReference type="InterPro" id="IPR010920">
    <property type="entry name" value="LSM_dom_sf"/>
</dbReference>
<evidence type="ECO:0000259" key="6">
    <source>
        <dbReference type="Pfam" id="PF00924"/>
    </source>
</evidence>
<reference key="1">
    <citation type="journal article" date="2011" name="Mol. Biol. Evol.">
        <title>Unity in variety -- the pan-genome of the Chlamydiae.</title>
        <authorList>
            <person name="Collingro A."/>
            <person name="Tischler P."/>
            <person name="Weinmaier T."/>
            <person name="Penz T."/>
            <person name="Heinz E."/>
            <person name="Brunham R.C."/>
            <person name="Read T.D."/>
            <person name="Bavoil P.M."/>
            <person name="Sachse K."/>
            <person name="Kahane S."/>
            <person name="Friedman M.G."/>
            <person name="Rattei T."/>
            <person name="Myers G.S.A."/>
            <person name="Horn M."/>
        </authorList>
    </citation>
    <scope>NUCLEOTIDE SEQUENCE</scope>
    <source>
        <strain>Z</strain>
    </source>
</reference>
<dbReference type="PANTHER" id="PTHR30221">
    <property type="entry name" value="SMALL-CONDUCTANCE MECHANOSENSITIVE CHANNEL"/>
    <property type="match status" value="1"/>
</dbReference>
<feature type="domain" description="Mechanosensitive ion channel MscS" evidence="6">
    <location>
        <begin position="103"/>
        <end position="162"/>
    </location>
</feature>
<gene>
    <name evidence="7" type="ordered locus">SNE_A03890</name>
</gene>
<dbReference type="EMBL" id="FR872582">
    <property type="protein sequence ID" value="CCB88266.1"/>
    <property type="molecule type" value="Genomic_DNA"/>
</dbReference>
<dbReference type="GO" id="GO:0016020">
    <property type="term" value="C:membrane"/>
    <property type="evidence" value="ECO:0007669"/>
    <property type="project" value="UniProtKB-SubCell"/>
</dbReference>
<evidence type="ECO:0000256" key="5">
    <source>
        <dbReference type="SAM" id="Phobius"/>
    </source>
</evidence>
<feature type="transmembrane region" description="Helical" evidence="5">
    <location>
        <begin position="6"/>
        <end position="26"/>
    </location>
</feature>
<dbReference type="HOGENOM" id="CLU_059701_1_0_0"/>
<dbReference type="Pfam" id="PF00924">
    <property type="entry name" value="MS_channel_2nd"/>
    <property type="match status" value="1"/>
</dbReference>
<dbReference type="InterPro" id="IPR023408">
    <property type="entry name" value="MscS_beta-dom_sf"/>
</dbReference>
<evidence type="ECO:0000313" key="8">
    <source>
        <dbReference type="Proteomes" id="UP000000496"/>
    </source>
</evidence>
<dbReference type="GO" id="GO:0008381">
    <property type="term" value="F:mechanosensitive monoatomic ion channel activity"/>
    <property type="evidence" value="ECO:0007669"/>
    <property type="project" value="InterPro"/>
</dbReference>
<accession>F8L6D6</accession>
<reference evidence="7 8" key="2">
    <citation type="journal article" date="2011" name="Mol. Biol. Evol.">
        <title>Unity in variety--the pan-genome of the Chlamydiae.</title>
        <authorList>
            <person name="Collingro A."/>
            <person name="Tischler P."/>
            <person name="Weinmaier T."/>
            <person name="Penz T."/>
            <person name="Heinz E."/>
            <person name="Brunham R.C."/>
            <person name="Read T.D."/>
            <person name="Bavoil P.M."/>
            <person name="Sachse K."/>
            <person name="Kahane S."/>
            <person name="Friedman M.G."/>
            <person name="Rattei T."/>
            <person name="Myers G.S."/>
            <person name="Horn M."/>
        </authorList>
    </citation>
    <scope>NUCLEOTIDE SEQUENCE [LARGE SCALE GENOMIC DNA]</scope>
    <source>
        <strain evidence="8">ATCC VR-1471 / Z</strain>
    </source>
</reference>
<keyword evidence="4 5" id="KW-0472">Membrane</keyword>
<name>F8L6D6_SIMNZ</name>
<dbReference type="KEGG" id="sng:SNE_A03890"/>